<dbReference type="Pfam" id="PF07731">
    <property type="entry name" value="Cu-oxidase_2"/>
    <property type="match status" value="2"/>
</dbReference>
<dbReference type="EMBL" id="CAXHTA020000017">
    <property type="protein sequence ID" value="CAL5227337.1"/>
    <property type="molecule type" value="Genomic_DNA"/>
</dbReference>
<dbReference type="PANTHER" id="PTHR11709:SF486">
    <property type="entry name" value="MULTICOPPER OXIDASE"/>
    <property type="match status" value="1"/>
</dbReference>
<dbReference type="Gene3D" id="2.60.40.420">
    <property type="entry name" value="Cupredoxins - blue copper proteins"/>
    <property type="match status" value="4"/>
</dbReference>
<dbReference type="PROSITE" id="PS00079">
    <property type="entry name" value="MULTICOPPER_OXIDASE1"/>
    <property type="match status" value="2"/>
</dbReference>
<gene>
    <name evidence="7" type="primary">g10280</name>
    <name evidence="7" type="ORF">VP750_LOCUS9243</name>
</gene>
<dbReference type="InterPro" id="IPR045087">
    <property type="entry name" value="Cu-oxidase_fam"/>
</dbReference>
<dbReference type="InterPro" id="IPR011707">
    <property type="entry name" value="Cu-oxidase-like_N"/>
</dbReference>
<keyword evidence="4" id="KW-0186">Copper</keyword>
<keyword evidence="2" id="KW-0479">Metal-binding</keyword>
<dbReference type="Pfam" id="PF07732">
    <property type="entry name" value="Cu-oxidase_3"/>
    <property type="match status" value="1"/>
</dbReference>
<organism evidence="7 8">
    <name type="scientific">Coccomyxa viridis</name>
    <dbReference type="NCBI Taxonomy" id="1274662"/>
    <lineage>
        <taxon>Eukaryota</taxon>
        <taxon>Viridiplantae</taxon>
        <taxon>Chlorophyta</taxon>
        <taxon>core chlorophytes</taxon>
        <taxon>Trebouxiophyceae</taxon>
        <taxon>Trebouxiophyceae incertae sedis</taxon>
        <taxon>Coccomyxaceae</taxon>
        <taxon>Coccomyxa</taxon>
    </lineage>
</organism>
<evidence type="ECO:0000256" key="2">
    <source>
        <dbReference type="ARBA" id="ARBA00022723"/>
    </source>
</evidence>
<name>A0ABP1G5E1_9CHLO</name>
<reference evidence="7 8" key="1">
    <citation type="submission" date="2024-06" db="EMBL/GenBank/DDBJ databases">
        <authorList>
            <person name="Kraege A."/>
            <person name="Thomma B."/>
        </authorList>
    </citation>
    <scope>NUCLEOTIDE SEQUENCE [LARGE SCALE GENOMIC DNA]</scope>
</reference>
<evidence type="ECO:0000313" key="7">
    <source>
        <dbReference type="EMBL" id="CAL5227337.1"/>
    </source>
</evidence>
<dbReference type="InterPro" id="IPR011706">
    <property type="entry name" value="Cu-oxidase_C"/>
</dbReference>
<dbReference type="PROSITE" id="PS00080">
    <property type="entry name" value="MULTICOPPER_OXIDASE2"/>
    <property type="match status" value="1"/>
</dbReference>
<evidence type="ECO:0000256" key="1">
    <source>
        <dbReference type="ARBA" id="ARBA00010609"/>
    </source>
</evidence>
<protein>
    <submittedName>
        <fullName evidence="7">G10280 protein</fullName>
    </submittedName>
</protein>
<dbReference type="Proteomes" id="UP001497392">
    <property type="component" value="Unassembled WGS sequence"/>
</dbReference>
<evidence type="ECO:0000259" key="5">
    <source>
        <dbReference type="Pfam" id="PF07731"/>
    </source>
</evidence>
<dbReference type="InterPro" id="IPR008972">
    <property type="entry name" value="Cupredoxin"/>
</dbReference>
<evidence type="ECO:0000256" key="4">
    <source>
        <dbReference type="ARBA" id="ARBA00023008"/>
    </source>
</evidence>
<evidence type="ECO:0000259" key="6">
    <source>
        <dbReference type="Pfam" id="PF07732"/>
    </source>
</evidence>
<comment type="caution">
    <text evidence="7">The sequence shown here is derived from an EMBL/GenBank/DDBJ whole genome shotgun (WGS) entry which is preliminary data.</text>
</comment>
<feature type="domain" description="Plastocyanin-like" evidence="6">
    <location>
        <begin position="353"/>
        <end position="462"/>
    </location>
</feature>
<feature type="domain" description="Plastocyanin-like" evidence="5">
    <location>
        <begin position="210"/>
        <end position="255"/>
    </location>
</feature>
<keyword evidence="3" id="KW-0560">Oxidoreductase</keyword>
<dbReference type="InterPro" id="IPR033138">
    <property type="entry name" value="Cu_oxidase_CS"/>
</dbReference>
<feature type="domain" description="Plastocyanin-like" evidence="5">
    <location>
        <begin position="900"/>
        <end position="971"/>
    </location>
</feature>
<sequence>MPTEEICLAGIGPRYLKALYHEYTDVTFQNISQTTAEEEHLGTLGPRLFAVPGDVLNIVFRNNLNYTVNIIPSGAVTNSTEVAEAGQTITYQWTIGSEALPSKKETATSQLWLYRSTVDFEGDANAGLVGPLIVTNPAFALPSKQPSDVAQTFVALFQIINENASPLLPYTLAALGLNATAGLSADNFEESNLKHSINGLIFCNTPGFNMALRSTMGLLAGSVQTADMYCDNPGRWFFHCHINDHIAAGMKTFYTISPNGLVQAGAGEVLGGVTRQYYMAAERELFNHIPLGADACDGSLQPLDSEGAARAFNNASTDTVGSQRFRATFFEYTDATFTTRKERSAEDAYLGDLGPIFRATVGDTINVTFLNRIERALSVHPHGVFYTKANEGALYGDGTSGADKKDDSVRLGQTYTYTWQVRDRSGPGPKDPSSVIWIYHSHHSEVQDTNTGLYGAMIISAQGKARPDGSPRDIDKEFVLMYSIAHERKSFFALGNYLKFLPQLVNTLPKKRALVDELAGDDSDDYEDLYYMINGESYCNLPQLTATQGQRARFHIFTLGTEDDLHGPNIAAATFIDNYQRKESLQFIPGRMHQQDVMLDQVGTWLVQCRTTNHFDAGMDALLNVTASPRNLSIAPSAGAANVTYYIQAERVLHDFAPGGLVDLCTGLPLDGETSVRATPPPFIIYADPNGPGLAGTLSKALYRQYSDSTFTQQIPAPAQHGILGPILHARIGDTIIIVFKNALPFAANLQLGGGFQQLYPAELGGAVDPGESQTYVWRVPPTLGPGKQDFSTVAYTYRSTVDPTAHENAGLIGAVVIGRLKTTFDAYVEFPLLFNIQNEGLSAFYKENVAAREAALGRKLNQKGPNFIEANKKHSVNGFIFCNMPEVTVPQDAQVRFVLIGVGGETDMHTPGFTNHLQQTAEGAGFVVELFPGAGRISNLLADEPGRWLFRCNVQDHNTAGMKGVLAVIPRNGQLNDTEPVMS</sequence>
<evidence type="ECO:0000313" key="8">
    <source>
        <dbReference type="Proteomes" id="UP001497392"/>
    </source>
</evidence>
<dbReference type="InterPro" id="IPR002355">
    <property type="entry name" value="Cu_oxidase_Cu_BS"/>
</dbReference>
<keyword evidence="8" id="KW-1185">Reference proteome</keyword>
<evidence type="ECO:0000256" key="3">
    <source>
        <dbReference type="ARBA" id="ARBA00023002"/>
    </source>
</evidence>
<dbReference type="SUPFAM" id="SSF49503">
    <property type="entry name" value="Cupredoxins"/>
    <property type="match status" value="6"/>
</dbReference>
<dbReference type="PANTHER" id="PTHR11709">
    <property type="entry name" value="MULTI-COPPER OXIDASE"/>
    <property type="match status" value="1"/>
</dbReference>
<proteinExistence type="inferred from homology"/>
<comment type="similarity">
    <text evidence="1">Belongs to the multicopper oxidase family.</text>
</comment>
<accession>A0ABP1G5E1</accession>